<name>A0A167ULB3_9HYPO</name>
<dbReference type="GO" id="GO:0030866">
    <property type="term" value="P:cortical actin cytoskeleton organization"/>
    <property type="evidence" value="ECO:0007669"/>
    <property type="project" value="TreeGrafter"/>
</dbReference>
<evidence type="ECO:0000256" key="2">
    <source>
        <dbReference type="SAM" id="Phobius"/>
    </source>
</evidence>
<dbReference type="GO" id="GO:0032185">
    <property type="term" value="P:septin cytoskeleton organization"/>
    <property type="evidence" value="ECO:0007669"/>
    <property type="project" value="TreeGrafter"/>
</dbReference>
<gene>
    <name evidence="3" type="ORF">SPI_04544</name>
</gene>
<dbReference type="PANTHER" id="PTHR36414:SF1">
    <property type="entry name" value="PROTEIN SUR7"/>
    <property type="match status" value="1"/>
</dbReference>
<evidence type="ECO:0000313" key="3">
    <source>
        <dbReference type="EMBL" id="OAA61685.1"/>
    </source>
</evidence>
<protein>
    <submittedName>
        <fullName evidence="3">Actin cortical patch protein</fullName>
    </submittedName>
</protein>
<dbReference type="Pfam" id="PF06687">
    <property type="entry name" value="SUR7"/>
    <property type="match status" value="1"/>
</dbReference>
<dbReference type="EMBL" id="AZHD01000007">
    <property type="protein sequence ID" value="OAA61685.1"/>
    <property type="molecule type" value="Genomic_DNA"/>
</dbReference>
<dbReference type="InterPro" id="IPR009571">
    <property type="entry name" value="SUR7/Rim9-like_fungi"/>
</dbReference>
<dbReference type="Gene3D" id="1.20.140.150">
    <property type="match status" value="1"/>
</dbReference>
<keyword evidence="2" id="KW-0472">Membrane</keyword>
<evidence type="ECO:0000313" key="4">
    <source>
        <dbReference type="Proteomes" id="UP000076874"/>
    </source>
</evidence>
<dbReference type="AlphaFoldDB" id="A0A167ULB3"/>
<keyword evidence="2" id="KW-0812">Transmembrane</keyword>
<keyword evidence="2" id="KW-1133">Transmembrane helix</keyword>
<feature type="compositionally biased region" description="Basic residues" evidence="1">
    <location>
        <begin position="255"/>
        <end position="264"/>
    </location>
</feature>
<feature type="transmembrane region" description="Helical" evidence="2">
    <location>
        <begin position="12"/>
        <end position="32"/>
    </location>
</feature>
<dbReference type="OrthoDB" id="5419460at2759"/>
<feature type="transmembrane region" description="Helical" evidence="2">
    <location>
        <begin position="116"/>
        <end position="137"/>
    </location>
</feature>
<feature type="compositionally biased region" description="Low complexity" evidence="1">
    <location>
        <begin position="244"/>
        <end position="254"/>
    </location>
</feature>
<feature type="transmembrane region" description="Helical" evidence="2">
    <location>
        <begin position="149"/>
        <end position="170"/>
    </location>
</feature>
<keyword evidence="4" id="KW-1185">Reference proteome</keyword>
<organism evidence="3 4">
    <name type="scientific">Niveomyces insectorum RCEF 264</name>
    <dbReference type="NCBI Taxonomy" id="1081102"/>
    <lineage>
        <taxon>Eukaryota</taxon>
        <taxon>Fungi</taxon>
        <taxon>Dikarya</taxon>
        <taxon>Ascomycota</taxon>
        <taxon>Pezizomycotina</taxon>
        <taxon>Sordariomycetes</taxon>
        <taxon>Hypocreomycetidae</taxon>
        <taxon>Hypocreales</taxon>
        <taxon>Cordycipitaceae</taxon>
        <taxon>Niveomyces</taxon>
    </lineage>
</organism>
<sequence length="283" mass="30479">MPSLFRIPLGFTSNLLLATSLLFLFFIILSGVTNHTPLNRTYFLQADTTGITGAHPVTQWTYFYACGEGNTDCGSAHPAMPFGKAWAADPANAPSDLVGKYGGHTTSHYYYYMWRFGWVFFLLALLFNVLAFFTSFVSCFRIGSGISSLLAMIALVCLSVAVPLMTATFVKARNAFRRSGRSARLGRYAFGFSWAAWTALFLATILLCCGIRKGGSGRRRDDSAYINGSGAAAGTGAGVGPRAGAGAASPSWRNGWRRSGRRNRAGSFSKTNYADGGLDNVNV</sequence>
<reference evidence="3 4" key="1">
    <citation type="journal article" date="2016" name="Genome Biol. Evol.">
        <title>Divergent and convergent evolution of fungal pathogenicity.</title>
        <authorList>
            <person name="Shang Y."/>
            <person name="Xiao G."/>
            <person name="Zheng P."/>
            <person name="Cen K."/>
            <person name="Zhan S."/>
            <person name="Wang C."/>
        </authorList>
    </citation>
    <scope>NUCLEOTIDE SEQUENCE [LARGE SCALE GENOMIC DNA]</scope>
    <source>
        <strain evidence="3 4">RCEF 264</strain>
    </source>
</reference>
<evidence type="ECO:0000256" key="1">
    <source>
        <dbReference type="SAM" id="MobiDB-lite"/>
    </source>
</evidence>
<dbReference type="GO" id="GO:0005938">
    <property type="term" value="C:cell cortex"/>
    <property type="evidence" value="ECO:0007669"/>
    <property type="project" value="TreeGrafter"/>
</dbReference>
<comment type="caution">
    <text evidence="3">The sequence shown here is derived from an EMBL/GenBank/DDBJ whole genome shotgun (WGS) entry which is preliminary data.</text>
</comment>
<dbReference type="Proteomes" id="UP000076874">
    <property type="component" value="Unassembled WGS sequence"/>
</dbReference>
<accession>A0A167ULB3</accession>
<feature type="region of interest" description="Disordered" evidence="1">
    <location>
        <begin position="237"/>
        <end position="268"/>
    </location>
</feature>
<dbReference type="GO" id="GO:0031505">
    <property type="term" value="P:fungal-type cell wall organization"/>
    <property type="evidence" value="ECO:0007669"/>
    <property type="project" value="TreeGrafter"/>
</dbReference>
<feature type="transmembrane region" description="Helical" evidence="2">
    <location>
        <begin position="190"/>
        <end position="211"/>
    </location>
</feature>
<dbReference type="GO" id="GO:0045121">
    <property type="term" value="C:membrane raft"/>
    <property type="evidence" value="ECO:0007669"/>
    <property type="project" value="TreeGrafter"/>
</dbReference>
<proteinExistence type="predicted"/>
<dbReference type="PANTHER" id="PTHR36414">
    <property type="entry name" value="PROTEIN SUR7"/>
    <property type="match status" value="1"/>
</dbReference>
<dbReference type="GO" id="GO:0006897">
    <property type="term" value="P:endocytosis"/>
    <property type="evidence" value="ECO:0007669"/>
    <property type="project" value="TreeGrafter"/>
</dbReference>
<dbReference type="GO" id="GO:0005886">
    <property type="term" value="C:plasma membrane"/>
    <property type="evidence" value="ECO:0007669"/>
    <property type="project" value="InterPro"/>
</dbReference>